<feature type="region of interest" description="Disordered" evidence="1">
    <location>
        <begin position="60"/>
        <end position="79"/>
    </location>
</feature>
<evidence type="ECO:0000313" key="3">
    <source>
        <dbReference type="Proteomes" id="UP001500668"/>
    </source>
</evidence>
<gene>
    <name evidence="2" type="ORF">GCM10010394_29780</name>
</gene>
<accession>A0ABP3QVB6</accession>
<keyword evidence="3" id="KW-1185">Reference proteome</keyword>
<dbReference type="EMBL" id="BAAACA010000014">
    <property type="protein sequence ID" value="GAA0598258.1"/>
    <property type="molecule type" value="Genomic_DNA"/>
</dbReference>
<reference evidence="3" key="1">
    <citation type="journal article" date="2019" name="Int. J. Syst. Evol. Microbiol.">
        <title>The Global Catalogue of Microorganisms (GCM) 10K type strain sequencing project: providing services to taxonomists for standard genome sequencing and annotation.</title>
        <authorList>
            <consortium name="The Broad Institute Genomics Platform"/>
            <consortium name="The Broad Institute Genome Sequencing Center for Infectious Disease"/>
            <person name="Wu L."/>
            <person name="Ma J."/>
        </authorList>
    </citation>
    <scope>NUCLEOTIDE SEQUENCE [LARGE SCALE GENOMIC DNA]</scope>
    <source>
        <strain evidence="3">JCM 5067</strain>
    </source>
</reference>
<proteinExistence type="predicted"/>
<name>A0ABP3QVB6_9ACTN</name>
<sequence length="108" mass="11772">MPHFSCQLAASRAPKKLPIATTTKAVAKVSLVITVRRYRCSQSLACWLIASSARRLRVGGNGLTKPPCRTGPPRSPVVRRVRPTLFLPPGGPRLPHCFAPRETHAPRA</sequence>
<comment type="caution">
    <text evidence="2">The sequence shown here is derived from an EMBL/GenBank/DDBJ whole genome shotgun (WGS) entry which is preliminary data.</text>
</comment>
<evidence type="ECO:0000256" key="1">
    <source>
        <dbReference type="SAM" id="MobiDB-lite"/>
    </source>
</evidence>
<evidence type="ECO:0000313" key="2">
    <source>
        <dbReference type="EMBL" id="GAA0598258.1"/>
    </source>
</evidence>
<organism evidence="2 3">
    <name type="scientific">Streptomyces crystallinus</name>
    <dbReference type="NCBI Taxonomy" id="68191"/>
    <lineage>
        <taxon>Bacteria</taxon>
        <taxon>Bacillati</taxon>
        <taxon>Actinomycetota</taxon>
        <taxon>Actinomycetes</taxon>
        <taxon>Kitasatosporales</taxon>
        <taxon>Streptomycetaceae</taxon>
        <taxon>Streptomyces</taxon>
    </lineage>
</organism>
<dbReference type="Proteomes" id="UP001500668">
    <property type="component" value="Unassembled WGS sequence"/>
</dbReference>
<protein>
    <submittedName>
        <fullName evidence="2">Uncharacterized protein</fullName>
    </submittedName>
</protein>